<keyword evidence="1" id="KW-0677">Repeat</keyword>
<dbReference type="NCBIfam" id="TIGR01643">
    <property type="entry name" value="YD_repeat_2x"/>
    <property type="match status" value="1"/>
</dbReference>
<sequence length="1063" mass="114470">MINVTSGRLRLAVFGALALACAPAGAQWATVRERVQQTTYEHNTSAWVLGQVRMRSTHDPVTGGVFGIARTDYEPTTALPVRVYNNVHLQETRTYNADGTPSTISDGRDSAGFDTTTAYADWKRGVPQRITFADGTSRLATVDDAGLIRTVTDETGAKTCYDYDAMGRVSRITHPSETQPGTCDTSAWHATTVTFAPAGQALFGIGADHWMRTEDTGGHRKVTHYDALLRPIVVEDIDVDAMADTHRWTAMRYDAAGRQVFASYPRNLFQTGWVDWDTVTGGTRTTYDAIGRVTRVEQDSELGVLATTTEHLDGFQTRVTAPRGTQTLTRYIAWDQPTTDLPGLITQAGQVTEIRRDAVGKPMRITRRDASGALSVDRTFVYDGEGRLCRTSEPETGNTVTGYDVMGNLAWQATGVTLQANDCDHVVAYYQGRTTTREYDTRGRLRAVALPDGRGNQAWSYWPDGQPHRVTTYNATGNGAPVVNTYAHSARRLLTAETLEHDDGTRWTQSYGYDRHGHLAALTTPKGTALQYAPNALGQPTQVRDTDGATYASDLAYYPNGTLRAFRYGNGIVHAMTQNARQFPARVTHGGGAMDYAYTYDAHANPTHIVDHVRGSTFDRTLAYDSLDRLTEATSCSFGGDCKHRFAYDVLDNLKSWTLAGVKDYAHYHYDPGTNRLANVQNSAGASVVGLGYDAQGNLTNKNGQLYAFDYGNRLRSVHGKEAYRYDAHGRRTQADRAAHGRSVFSMYTQDGQLAHQRDDIRGEDRDYVHLAGSLLATVAHRHSDGAVTTTFQHTDALGSPVAISDAAGNVIERLAYEPFGAVIGKPGHDGVGFAGHVMDGGTGLVQMQQRSQDKELGRFLTGDEASVDFVTGSNFNRYSYANNNPYRFADPDGRFAIQIVGGIAGALIGGGGSYLSGNSTKTVIRDTLIGFGVGTLSTIPGGGALAVGIRSGLASAAGDASSQALENGVKNIDSARTLKAGVLGMAVGGAAKGVADRMVPNKNIPGLPQSHPLVREGRAIAQSGSETRAGPIRNATEVATAGGTGAAVTGAQILVQDRKEQK</sequence>
<keyword evidence="2" id="KW-0732">Signal</keyword>
<gene>
    <name evidence="4" type="ORF">LYSCAS_09890</name>
</gene>
<dbReference type="InterPro" id="IPR056823">
    <property type="entry name" value="TEN-like_YD-shell"/>
</dbReference>
<name>A0ABM7Q3X4_9GAMM</name>
<evidence type="ECO:0000256" key="2">
    <source>
        <dbReference type="SAM" id="SignalP"/>
    </source>
</evidence>
<keyword evidence="5" id="KW-1185">Reference proteome</keyword>
<dbReference type="Proteomes" id="UP000681317">
    <property type="component" value="Chromosome"/>
</dbReference>
<feature type="chain" id="PRO_5045982045" description="Teneurin-like YD-shell domain-containing protein" evidence="2">
    <location>
        <begin position="27"/>
        <end position="1063"/>
    </location>
</feature>
<dbReference type="Pfam" id="PF25023">
    <property type="entry name" value="TEN_YD-shell"/>
    <property type="match status" value="1"/>
</dbReference>
<feature type="signal peptide" evidence="2">
    <location>
        <begin position="1"/>
        <end position="26"/>
    </location>
</feature>
<accession>A0ABM7Q3X4</accession>
<protein>
    <recommendedName>
        <fullName evidence="3">Teneurin-like YD-shell domain-containing protein</fullName>
    </recommendedName>
</protein>
<dbReference type="Gene3D" id="2.180.10.10">
    <property type="entry name" value="RHS repeat-associated core"/>
    <property type="match status" value="1"/>
</dbReference>
<evidence type="ECO:0000256" key="1">
    <source>
        <dbReference type="ARBA" id="ARBA00022737"/>
    </source>
</evidence>
<dbReference type="InterPro" id="IPR022385">
    <property type="entry name" value="Rhs_assc_core"/>
</dbReference>
<dbReference type="PANTHER" id="PTHR32305:SF15">
    <property type="entry name" value="PROTEIN RHSA-RELATED"/>
    <property type="match status" value="1"/>
</dbReference>
<proteinExistence type="predicted"/>
<reference evidence="4 5" key="1">
    <citation type="submission" date="2021-03" db="EMBL/GenBank/DDBJ databases">
        <title>Complete Genome Sequences of Two Lysobacter Strains Isolated from Sea Water (Lysobacter caseinilyticus) and Soil (Lysobacter helvus) in South Korea.</title>
        <authorList>
            <person name="Watanabe Y."/>
            <person name="Arakawa K."/>
        </authorList>
    </citation>
    <scope>NUCLEOTIDE SEQUENCE [LARGE SCALE GENOMIC DNA]</scope>
    <source>
        <strain evidence="4 5">KVB24</strain>
    </source>
</reference>
<dbReference type="InterPro" id="IPR050708">
    <property type="entry name" value="T6SS_VgrG/RHS"/>
</dbReference>
<dbReference type="NCBIfam" id="TIGR03696">
    <property type="entry name" value="Rhs_assc_core"/>
    <property type="match status" value="1"/>
</dbReference>
<organism evidence="4 5">
    <name type="scientific">Noviluteimonas caseinilytica</name>
    <dbReference type="NCBI Taxonomy" id="2675101"/>
    <lineage>
        <taxon>Bacteria</taxon>
        <taxon>Pseudomonadati</taxon>
        <taxon>Pseudomonadota</taxon>
        <taxon>Gammaproteobacteria</taxon>
        <taxon>Lysobacterales</taxon>
        <taxon>Lysobacteraceae</taxon>
        <taxon>Noviluteimonas</taxon>
    </lineage>
</organism>
<dbReference type="Pfam" id="PF05593">
    <property type="entry name" value="RHS_repeat"/>
    <property type="match status" value="2"/>
</dbReference>
<dbReference type="InterPro" id="IPR006530">
    <property type="entry name" value="YD"/>
</dbReference>
<evidence type="ECO:0000313" key="4">
    <source>
        <dbReference type="EMBL" id="BCT91965.1"/>
    </source>
</evidence>
<dbReference type="EMBL" id="AP024545">
    <property type="protein sequence ID" value="BCT91965.1"/>
    <property type="molecule type" value="Genomic_DNA"/>
</dbReference>
<dbReference type="InterPro" id="IPR031325">
    <property type="entry name" value="RHS_repeat"/>
</dbReference>
<evidence type="ECO:0000313" key="5">
    <source>
        <dbReference type="Proteomes" id="UP000681317"/>
    </source>
</evidence>
<dbReference type="PANTHER" id="PTHR32305">
    <property type="match status" value="1"/>
</dbReference>
<evidence type="ECO:0000259" key="3">
    <source>
        <dbReference type="Pfam" id="PF25023"/>
    </source>
</evidence>
<feature type="domain" description="Teneurin-like YD-shell" evidence="3">
    <location>
        <begin position="795"/>
        <end position="886"/>
    </location>
</feature>